<dbReference type="EMBL" id="LDZY01000014">
    <property type="protein sequence ID" value="KLU64389.1"/>
    <property type="molecule type" value="Genomic_DNA"/>
</dbReference>
<dbReference type="Pfam" id="PF00583">
    <property type="entry name" value="Acetyltransf_1"/>
    <property type="match status" value="1"/>
</dbReference>
<dbReference type="SUPFAM" id="SSF46785">
    <property type="entry name" value="Winged helix' DNA-binding domain"/>
    <property type="match status" value="1"/>
</dbReference>
<name>A0A0J1FLI3_9FIRM</name>
<dbReference type="PROSITE" id="PS50995">
    <property type="entry name" value="HTH_MARR_2"/>
    <property type="match status" value="1"/>
</dbReference>
<evidence type="ECO:0000259" key="2">
    <source>
        <dbReference type="PROSITE" id="PS50995"/>
    </source>
</evidence>
<feature type="domain" description="HTH marR-type" evidence="2">
    <location>
        <begin position="5"/>
        <end position="140"/>
    </location>
</feature>
<evidence type="ECO:0000259" key="3">
    <source>
        <dbReference type="PROSITE" id="PS51186"/>
    </source>
</evidence>
<dbReference type="GO" id="GO:0008080">
    <property type="term" value="F:N-acetyltransferase activity"/>
    <property type="evidence" value="ECO:0007669"/>
    <property type="project" value="InterPro"/>
</dbReference>
<organism evidence="4 5">
    <name type="scientific">Desulfosporosinus acididurans</name>
    <dbReference type="NCBI Taxonomy" id="476652"/>
    <lineage>
        <taxon>Bacteria</taxon>
        <taxon>Bacillati</taxon>
        <taxon>Bacillota</taxon>
        <taxon>Clostridia</taxon>
        <taxon>Eubacteriales</taxon>
        <taxon>Desulfitobacteriaceae</taxon>
        <taxon>Desulfosporosinus</taxon>
    </lineage>
</organism>
<dbReference type="SMART" id="SM00347">
    <property type="entry name" value="HTH_MARR"/>
    <property type="match status" value="1"/>
</dbReference>
<evidence type="ECO:0000313" key="5">
    <source>
        <dbReference type="Proteomes" id="UP000036356"/>
    </source>
</evidence>
<dbReference type="InterPro" id="IPR036390">
    <property type="entry name" value="WH_DNA-bd_sf"/>
</dbReference>
<evidence type="ECO:0000256" key="1">
    <source>
        <dbReference type="ARBA" id="ARBA00022679"/>
    </source>
</evidence>
<comment type="caution">
    <text evidence="4">The sequence shown here is derived from an EMBL/GenBank/DDBJ whole genome shotgun (WGS) entry which is preliminary data.</text>
</comment>
<dbReference type="STRING" id="476652.DEAC_c35910"/>
<dbReference type="CDD" id="cd04301">
    <property type="entry name" value="NAT_SF"/>
    <property type="match status" value="1"/>
</dbReference>
<dbReference type="Proteomes" id="UP000036356">
    <property type="component" value="Unassembled WGS sequence"/>
</dbReference>
<keyword evidence="1 4" id="KW-0808">Transferase</keyword>
<dbReference type="Pfam" id="PF01047">
    <property type="entry name" value="MarR"/>
    <property type="match status" value="1"/>
</dbReference>
<proteinExistence type="predicted"/>
<dbReference type="InterPro" id="IPR016181">
    <property type="entry name" value="Acyl_CoA_acyltransferase"/>
</dbReference>
<dbReference type="Gene3D" id="3.40.630.30">
    <property type="match status" value="1"/>
</dbReference>
<dbReference type="GO" id="GO:0003700">
    <property type="term" value="F:DNA-binding transcription factor activity"/>
    <property type="evidence" value="ECO:0007669"/>
    <property type="project" value="InterPro"/>
</dbReference>
<gene>
    <name evidence="4" type="primary">ypeA_1</name>
    <name evidence="4" type="ORF">DEAC_c35910</name>
</gene>
<dbReference type="InterPro" id="IPR000835">
    <property type="entry name" value="HTH_MarR-typ"/>
</dbReference>
<keyword evidence="5" id="KW-1185">Reference proteome</keyword>
<dbReference type="EC" id="2.3.1.-" evidence="4"/>
<dbReference type="PATRIC" id="fig|476652.3.peg.3787"/>
<dbReference type="Gene3D" id="1.10.10.10">
    <property type="entry name" value="Winged helix-like DNA-binding domain superfamily/Winged helix DNA-binding domain"/>
    <property type="match status" value="1"/>
</dbReference>
<dbReference type="AlphaFoldDB" id="A0A0J1FLI3"/>
<dbReference type="PROSITE" id="PS51186">
    <property type="entry name" value="GNAT"/>
    <property type="match status" value="1"/>
</dbReference>
<dbReference type="PANTHER" id="PTHR13947">
    <property type="entry name" value="GNAT FAMILY N-ACETYLTRANSFERASE"/>
    <property type="match status" value="1"/>
</dbReference>
<accession>A0A0J1FLI3</accession>
<dbReference type="InterPro" id="IPR036388">
    <property type="entry name" value="WH-like_DNA-bd_sf"/>
</dbReference>
<dbReference type="RefSeq" id="WP_047811382.1">
    <property type="nucleotide sequence ID" value="NZ_LDZY01000014.1"/>
</dbReference>
<dbReference type="InterPro" id="IPR000182">
    <property type="entry name" value="GNAT_dom"/>
</dbReference>
<dbReference type="SUPFAM" id="SSF55729">
    <property type="entry name" value="Acyl-CoA N-acyltransferases (Nat)"/>
    <property type="match status" value="1"/>
</dbReference>
<feature type="domain" description="N-acetyltransferase" evidence="3">
    <location>
        <begin position="153"/>
        <end position="313"/>
    </location>
</feature>
<dbReference type="PANTHER" id="PTHR13947:SF37">
    <property type="entry name" value="LD18367P"/>
    <property type="match status" value="1"/>
</dbReference>
<dbReference type="InterPro" id="IPR050769">
    <property type="entry name" value="NAT_camello-type"/>
</dbReference>
<keyword evidence="4" id="KW-0012">Acyltransferase</keyword>
<evidence type="ECO:0000313" key="4">
    <source>
        <dbReference type="EMBL" id="KLU64389.1"/>
    </source>
</evidence>
<sequence length="318" mass="37299">MNSRNMNLIHIIRRFNRFYTNILGLLDKHIYESEFSLAEVRVLYDIEHMEVCTAKKLIEELKIDPGYLSRIIKRFENDSLIYRVQSPEDGRLYYLFLTDKGKNTLSKLNDLSNDQIYNLISRLPERDKMSVVESMKTVENAFSGKPIKIKEKITIRSELRPGDVGYLIHLHGRFYAEECKYNYMFEGYVCKTIFDMFNNYNVEKDRFWFAEANGEIIGSIAIIGHSATRAQLRWFILHPSFRGIGLGNTLLNEAVKYCQEKGYEQVFLETTDDQKIAIKMYMNVGFKKVAEHENKEWGRKLIEQTYELSLPLGNMVSN</sequence>
<protein>
    <submittedName>
        <fullName evidence="4">Acetyltransferase YpeA</fullName>
        <ecNumber evidence="4">2.3.1.-</ecNumber>
    </submittedName>
</protein>
<reference evidence="4 5" key="1">
    <citation type="submission" date="2015-06" db="EMBL/GenBank/DDBJ databases">
        <title>Draft genome of the moderately acidophilic sulfate reducer Candidatus Desulfosporosinus acididurans strain M1.</title>
        <authorList>
            <person name="Poehlein A."/>
            <person name="Petzsch P."/>
            <person name="Johnson B.D."/>
            <person name="Schloemann M."/>
            <person name="Daniel R."/>
            <person name="Muehling M."/>
        </authorList>
    </citation>
    <scope>NUCLEOTIDE SEQUENCE [LARGE SCALE GENOMIC DNA]</scope>
    <source>
        <strain evidence="4 5">M1</strain>
    </source>
</reference>